<dbReference type="CDD" id="cd00165">
    <property type="entry name" value="S4"/>
    <property type="match status" value="1"/>
</dbReference>
<dbReference type="EMBL" id="CP012508">
    <property type="protein sequence ID" value="ALB23932.1"/>
    <property type="molecule type" value="Genomic_DNA"/>
</dbReference>
<keyword evidence="2 4" id="KW-0694">RNA-binding</keyword>
<feature type="compositionally biased region" description="Basic and acidic residues" evidence="5">
    <location>
        <begin position="92"/>
        <end position="130"/>
    </location>
</feature>
<accession>A0A1L6TET4</accession>
<dbReference type="InterPro" id="IPR002942">
    <property type="entry name" value="S4_RNA-bd"/>
</dbReference>
<evidence type="ECO:0000256" key="1">
    <source>
        <dbReference type="ARBA" id="ARBA00008396"/>
    </source>
</evidence>
<dbReference type="InterPro" id="IPR025708">
    <property type="entry name" value="HSP15"/>
</dbReference>
<evidence type="ECO:0000313" key="7">
    <source>
        <dbReference type="Proteomes" id="UP000029558"/>
    </source>
</evidence>
<dbReference type="GO" id="GO:0043023">
    <property type="term" value="F:ribosomal large subunit binding"/>
    <property type="evidence" value="ECO:0007669"/>
    <property type="project" value="InterPro"/>
</dbReference>
<proteinExistence type="inferred from homology"/>
<name>A0A1L6TET4_PISSA</name>
<dbReference type="GO" id="GO:0003677">
    <property type="term" value="F:DNA binding"/>
    <property type="evidence" value="ECO:0007669"/>
    <property type="project" value="UniProtKB-KW"/>
</dbReference>
<gene>
    <name evidence="6" type="ORF">KU39_2756</name>
</gene>
<dbReference type="GO" id="GO:0034605">
    <property type="term" value="P:cellular response to heat"/>
    <property type="evidence" value="ECO:0007669"/>
    <property type="project" value="InterPro"/>
</dbReference>
<dbReference type="Proteomes" id="UP000029558">
    <property type="component" value="Chromosome"/>
</dbReference>
<dbReference type="GO" id="GO:0003727">
    <property type="term" value="F:single-stranded RNA binding"/>
    <property type="evidence" value="ECO:0007669"/>
    <property type="project" value="InterPro"/>
</dbReference>
<comment type="similarity">
    <text evidence="1 4">Belongs to the HSP15 family.</text>
</comment>
<dbReference type="SUPFAM" id="SSF55174">
    <property type="entry name" value="Alpha-L RNA-binding motif"/>
    <property type="match status" value="1"/>
</dbReference>
<dbReference type="PROSITE" id="PS50889">
    <property type="entry name" value="S4"/>
    <property type="match status" value="1"/>
</dbReference>
<dbReference type="OrthoDB" id="9797176at2"/>
<dbReference type="AlphaFoldDB" id="A0A1L6TET4"/>
<dbReference type="Pfam" id="PF01479">
    <property type="entry name" value="S4"/>
    <property type="match status" value="1"/>
</dbReference>
<dbReference type="NCBIfam" id="NF007673">
    <property type="entry name" value="PRK10348.1"/>
    <property type="match status" value="1"/>
</dbReference>
<evidence type="ECO:0000256" key="5">
    <source>
        <dbReference type="SAM" id="MobiDB-lite"/>
    </source>
</evidence>
<protein>
    <recommendedName>
        <fullName evidence="4">Heat shock protein 15</fullName>
    </recommendedName>
</protein>
<evidence type="ECO:0000256" key="4">
    <source>
        <dbReference type="PIRNR" id="PIRNR016821"/>
    </source>
</evidence>
<evidence type="ECO:0000256" key="3">
    <source>
        <dbReference type="ARBA" id="ARBA00023125"/>
    </source>
</evidence>
<dbReference type="RefSeq" id="WP_017376942.1">
    <property type="nucleotide sequence ID" value="NZ_CP012508.1"/>
</dbReference>
<keyword evidence="3 4" id="KW-0238">DNA-binding</keyword>
<feature type="region of interest" description="Disordered" evidence="5">
    <location>
        <begin position="88"/>
        <end position="130"/>
    </location>
</feature>
<reference evidence="6 7" key="1">
    <citation type="journal article" date="2014" name="Genome Announc.">
        <title>Comparative Genome Analysis of Two Isolates of the Fish Pathogen Piscirickettsia salmonis from Different Hosts Reveals Major Differences in Virulence-Associated Secretion Systems.</title>
        <authorList>
            <person name="Bohle H."/>
            <person name="Henriquez P."/>
            <person name="Grothusen H."/>
            <person name="Navas E."/>
            <person name="Sandoval A."/>
            <person name="Bustamante F."/>
            <person name="Bustos P."/>
            <person name="Mancilla M."/>
        </authorList>
    </citation>
    <scope>NUCLEOTIDE SEQUENCE [LARGE SCALE GENOMIC DNA]</scope>
    <source>
        <strain evidence="7">B1-32597</strain>
    </source>
</reference>
<evidence type="ECO:0000256" key="2">
    <source>
        <dbReference type="ARBA" id="ARBA00022884"/>
    </source>
</evidence>
<sequence length="130" mass="14900">MTEKTREPIRLDKWLWAARFFKTRAIAKAAIEGGKIHCNGQRIKPSHKATIGATLVIRQGFTEKTIIIQGISNQRRSASEASLLYSETAESQAKREKQVTERKAYGQTTHEGRPDKKQRRQLIELNRKNL</sequence>
<keyword evidence="6" id="KW-0346">Stress response</keyword>
<dbReference type="Gene3D" id="3.10.290.10">
    <property type="entry name" value="RNA-binding S4 domain"/>
    <property type="match status" value="1"/>
</dbReference>
<dbReference type="InterPro" id="IPR036986">
    <property type="entry name" value="S4_RNA-bd_sf"/>
</dbReference>
<organism evidence="6 7">
    <name type="scientific">Piscirickettsia salmonis</name>
    <dbReference type="NCBI Taxonomy" id="1238"/>
    <lineage>
        <taxon>Bacteria</taxon>
        <taxon>Pseudomonadati</taxon>
        <taxon>Pseudomonadota</taxon>
        <taxon>Gammaproteobacteria</taxon>
        <taxon>Thiotrichales</taxon>
        <taxon>Piscirickettsiaceae</taxon>
        <taxon>Piscirickettsia</taxon>
    </lineage>
</organism>
<dbReference type="SMART" id="SM00363">
    <property type="entry name" value="S4"/>
    <property type="match status" value="1"/>
</dbReference>
<evidence type="ECO:0000313" key="6">
    <source>
        <dbReference type="EMBL" id="ALB23932.1"/>
    </source>
</evidence>
<dbReference type="PIRSF" id="PIRSF016821">
    <property type="entry name" value="HSP15"/>
    <property type="match status" value="1"/>
</dbReference>